<evidence type="ECO:0000256" key="5">
    <source>
        <dbReference type="PIRNR" id="PIRNR001365"/>
    </source>
</evidence>
<comment type="similarity">
    <text evidence="5">Belongs to the DapA family.</text>
</comment>
<keyword evidence="9" id="KW-1185">Reference proteome</keyword>
<dbReference type="OrthoDB" id="199953at2"/>
<evidence type="ECO:0000256" key="3">
    <source>
        <dbReference type="ARBA" id="ARBA00023239"/>
    </source>
</evidence>
<evidence type="ECO:0000256" key="6">
    <source>
        <dbReference type="PIRSR" id="PIRSR001365-1"/>
    </source>
</evidence>
<dbReference type="Pfam" id="PF00701">
    <property type="entry name" value="DHDPS"/>
    <property type="match status" value="1"/>
</dbReference>
<dbReference type="Gene3D" id="3.20.20.70">
    <property type="entry name" value="Aldolase class I"/>
    <property type="match status" value="1"/>
</dbReference>
<dbReference type="SUPFAM" id="SSF51569">
    <property type="entry name" value="Aldolase"/>
    <property type="match status" value="1"/>
</dbReference>
<feature type="active site" description="Schiff-base intermediate with substrate" evidence="6">
    <location>
        <position position="167"/>
    </location>
</feature>
<keyword evidence="2" id="KW-0963">Cytoplasm</keyword>
<gene>
    <name evidence="8" type="ORF">FEM03_20365</name>
</gene>
<comment type="caution">
    <text evidence="8">The sequence shown here is derived from an EMBL/GenBank/DDBJ whole genome shotgun (WGS) entry which is preliminary data.</text>
</comment>
<evidence type="ECO:0000313" key="8">
    <source>
        <dbReference type="EMBL" id="TLD68833.1"/>
    </source>
</evidence>
<evidence type="ECO:0000256" key="2">
    <source>
        <dbReference type="ARBA" id="ARBA00022490"/>
    </source>
</evidence>
<evidence type="ECO:0000256" key="1">
    <source>
        <dbReference type="ARBA" id="ARBA00004496"/>
    </source>
</evidence>
<sequence length="303" mass="32535">MKITGLVAATHTPFHPDGSLNLAIVETQAAHLLKTGVRHAFIGGTTGESSSLTLEERQAIAVRWMEVTRGSDLRVIVHVGTNSLHDAATLAQQAQSLGAFATSAVAPSYFKPATVSALVSSMAFIAAAAPDLPFYYYEIPTMTGLAISPSAFLTAAHDQIPNLAGLKFTSSNLMEYQLCTHAQQGIFDIPFGFDEMLLASLALGARGAVGSSFNFAAPIYLNVMDAYHRGDLESARAHQFRSVQLIQILASYGYMAAAKATMKMLGVDVGPPRLPTELLTPERVTTLQRELDQLGFFDWVKVS</sequence>
<dbReference type="AlphaFoldDB" id="A0A5R8K946"/>
<dbReference type="GO" id="GO:0016829">
    <property type="term" value="F:lyase activity"/>
    <property type="evidence" value="ECO:0007669"/>
    <property type="project" value="UniProtKB-KW"/>
</dbReference>
<dbReference type="PIRSF" id="PIRSF001365">
    <property type="entry name" value="DHDPS"/>
    <property type="match status" value="1"/>
</dbReference>
<protein>
    <submittedName>
        <fullName evidence="8">N-acetylneuraminate lyase</fullName>
    </submittedName>
</protein>
<evidence type="ECO:0000313" key="9">
    <source>
        <dbReference type="Proteomes" id="UP000306196"/>
    </source>
</evidence>
<evidence type="ECO:0000256" key="7">
    <source>
        <dbReference type="PIRSR" id="PIRSR001365-2"/>
    </source>
</evidence>
<proteinExistence type="inferred from homology"/>
<dbReference type="InterPro" id="IPR013785">
    <property type="entry name" value="Aldolase_TIM"/>
</dbReference>
<dbReference type="EMBL" id="VAUV01000018">
    <property type="protein sequence ID" value="TLD68833.1"/>
    <property type="molecule type" value="Genomic_DNA"/>
</dbReference>
<feature type="active site" description="Proton donor/acceptor" evidence="6">
    <location>
        <position position="137"/>
    </location>
</feature>
<dbReference type="PRINTS" id="PR00146">
    <property type="entry name" value="DHPICSNTHASE"/>
</dbReference>
<dbReference type="SMART" id="SM01130">
    <property type="entry name" value="DHDPS"/>
    <property type="match status" value="1"/>
</dbReference>
<reference evidence="8 9" key="1">
    <citation type="submission" date="2019-05" db="EMBL/GenBank/DDBJ databases">
        <title>Verrucobacter flavum gen. nov., sp. nov. a new member of the family Verrucomicrobiaceae.</title>
        <authorList>
            <person name="Szuroczki S."/>
            <person name="Abbaszade G."/>
            <person name="Szabo A."/>
            <person name="Felfoldi T."/>
            <person name="Schumann P."/>
            <person name="Boka K."/>
            <person name="Keki Z."/>
            <person name="Toumi M."/>
            <person name="Toth E."/>
        </authorList>
    </citation>
    <scope>NUCLEOTIDE SEQUENCE [LARGE SCALE GENOMIC DNA]</scope>
    <source>
        <strain evidence="8 9">MG-N-17</strain>
    </source>
</reference>
<dbReference type="PANTHER" id="PTHR12128">
    <property type="entry name" value="DIHYDRODIPICOLINATE SYNTHASE"/>
    <property type="match status" value="1"/>
</dbReference>
<feature type="binding site" evidence="7">
    <location>
        <position position="46"/>
    </location>
    <ligand>
        <name>pyruvate</name>
        <dbReference type="ChEBI" id="CHEBI:15361"/>
    </ligand>
</feature>
<comment type="subcellular location">
    <subcellularLocation>
        <location evidence="1">Cytoplasm</location>
    </subcellularLocation>
</comment>
<dbReference type="PANTHER" id="PTHR12128:SF21">
    <property type="entry name" value="N-ACETYLNEURAMINATE LYASE"/>
    <property type="match status" value="1"/>
</dbReference>
<evidence type="ECO:0000256" key="4">
    <source>
        <dbReference type="ARBA" id="ARBA00023277"/>
    </source>
</evidence>
<dbReference type="RefSeq" id="WP_138088150.1">
    <property type="nucleotide sequence ID" value="NZ_VAUV01000018.1"/>
</dbReference>
<dbReference type="InterPro" id="IPR002220">
    <property type="entry name" value="DapA-like"/>
</dbReference>
<feature type="binding site" evidence="7">
    <location>
        <position position="209"/>
    </location>
    <ligand>
        <name>pyruvate</name>
        <dbReference type="ChEBI" id="CHEBI:15361"/>
    </ligand>
</feature>
<accession>A0A5R8K946</accession>
<name>A0A5R8K946_9BACT</name>
<keyword evidence="4" id="KW-0119">Carbohydrate metabolism</keyword>
<dbReference type="GO" id="GO:0005737">
    <property type="term" value="C:cytoplasm"/>
    <property type="evidence" value="ECO:0007669"/>
    <property type="project" value="UniProtKB-SubCell"/>
</dbReference>
<keyword evidence="3 5" id="KW-0456">Lyase</keyword>
<dbReference type="Proteomes" id="UP000306196">
    <property type="component" value="Unassembled WGS sequence"/>
</dbReference>
<organism evidence="8 9">
    <name type="scientific">Phragmitibacter flavus</name>
    <dbReference type="NCBI Taxonomy" id="2576071"/>
    <lineage>
        <taxon>Bacteria</taxon>
        <taxon>Pseudomonadati</taxon>
        <taxon>Verrucomicrobiota</taxon>
        <taxon>Verrucomicrobiia</taxon>
        <taxon>Verrucomicrobiales</taxon>
        <taxon>Verrucomicrobiaceae</taxon>
        <taxon>Phragmitibacter</taxon>
    </lineage>
</organism>